<dbReference type="EMBL" id="BMOL01000006">
    <property type="protein sequence ID" value="GGL79906.1"/>
    <property type="molecule type" value="Genomic_DNA"/>
</dbReference>
<dbReference type="Gene3D" id="2.60.220.30">
    <property type="match status" value="1"/>
</dbReference>
<name>A0ABQ2G8H6_9DEIO</name>
<reference evidence="2" key="1">
    <citation type="journal article" date="2019" name="Int. J. Syst. Evol. Microbiol.">
        <title>The Global Catalogue of Microorganisms (GCM) 10K type strain sequencing project: providing services to taxonomists for standard genome sequencing and annotation.</title>
        <authorList>
            <consortium name="The Broad Institute Genomics Platform"/>
            <consortium name="The Broad Institute Genome Sequencing Center for Infectious Disease"/>
            <person name="Wu L."/>
            <person name="Ma J."/>
        </authorList>
    </citation>
    <scope>NUCLEOTIDE SEQUENCE [LARGE SCALE GENOMIC DNA]</scope>
    <source>
        <strain evidence="2">JCM 15442</strain>
    </source>
</reference>
<organism evidence="1 2">
    <name type="scientific">Deinococcus aerolatus</name>
    <dbReference type="NCBI Taxonomy" id="522487"/>
    <lineage>
        <taxon>Bacteria</taxon>
        <taxon>Thermotogati</taxon>
        <taxon>Deinococcota</taxon>
        <taxon>Deinococci</taxon>
        <taxon>Deinococcales</taxon>
        <taxon>Deinococcaceae</taxon>
        <taxon>Deinococcus</taxon>
    </lineage>
</organism>
<evidence type="ECO:0000313" key="1">
    <source>
        <dbReference type="EMBL" id="GGL79906.1"/>
    </source>
</evidence>
<accession>A0ABQ2G8H6</accession>
<proteinExistence type="predicted"/>
<dbReference type="Proteomes" id="UP000639973">
    <property type="component" value="Unassembled WGS sequence"/>
</dbReference>
<comment type="caution">
    <text evidence="1">The sequence shown here is derived from an EMBL/GenBank/DDBJ whole genome shotgun (WGS) entry which is preliminary data.</text>
</comment>
<keyword evidence="2" id="KW-1185">Reference proteome</keyword>
<evidence type="ECO:0000313" key="2">
    <source>
        <dbReference type="Proteomes" id="UP000639973"/>
    </source>
</evidence>
<sequence>MNGSDSCRHVRPLARKTHTWSRLRGAGKWIGWLAFVGTAQAASVPPDWYTRTVPLRVVQPVADQSSAYSAVVDASGGELEALDDAGNSYLLTVPPGALPGPTRITVTPLTRVGGLPFKAGLGVGARLEPHGLSFLRPATLAITPAKPLNLQTLMPWRIEGERQHLDVIVARANPTQITFVLNHFSDYGTSSASETERSIELARPALEAQEQLGRDMAKVLGQERQNQLLGIDDAETGMSSAALEELTALLKAYETQVLEPLKAVANENCALAHLYLQERVGLIKQMQTLGRGDEALDVLHDVLGEGLSDAVGRQCLKEQFELCLMSGGDVAGLVQWAIGWERSRQLVGADDAPRSLLDGGELAAALKDYVQRCGRYELEMVSTLDYEGVRPDASGAISLGSTELKRQISVQARLPLVTQASSAVGVSLPTGQGPLSYAKYEEAGSTSMVTIGVTGSCTSSAFGTRAGNMQVKLDLLFKDKQVQPPQKIQGLSEQVQKILGRLPRIGLLSVAREVDLEHSTLTIQPGEPTEISLVKCVSTGGSSSEKQEAQTWLTEWSQRLRPAGDEQAGWTLEPLQPAPGVLGRLTQHDDGSRTPQKDGKKVWDLRIDVKHTPHR</sequence>
<gene>
    <name evidence="1" type="ORF">GCM10010840_17310</name>
</gene>
<protein>
    <submittedName>
        <fullName evidence="1">Uncharacterized protein</fullName>
    </submittedName>
</protein>